<reference evidence="8" key="1">
    <citation type="journal article" date="2020" name="Nat. Commun.">
        <title>Genome sequence of the cluster root forming white lupin.</title>
        <authorList>
            <person name="Hufnagel B."/>
            <person name="Marques A."/>
            <person name="Soriano A."/>
            <person name="Marques L."/>
            <person name="Divol F."/>
            <person name="Doumas P."/>
            <person name="Sallet E."/>
            <person name="Mancinotti D."/>
            <person name="Carrere S."/>
            <person name="Marande W."/>
            <person name="Arribat S."/>
            <person name="Keller J."/>
            <person name="Huneau C."/>
            <person name="Blein T."/>
            <person name="Aime D."/>
            <person name="Laguerre M."/>
            <person name="Taylor J."/>
            <person name="Schubert V."/>
            <person name="Nelson M."/>
            <person name="Geu-Flores F."/>
            <person name="Crespi M."/>
            <person name="Gallardo-Guerrero K."/>
            <person name="Delaux P.-M."/>
            <person name="Salse J."/>
            <person name="Berges H."/>
            <person name="Guyot R."/>
            <person name="Gouzy J."/>
            <person name="Peret B."/>
        </authorList>
    </citation>
    <scope>NUCLEOTIDE SEQUENCE [LARGE SCALE GENOMIC DNA]</scope>
    <source>
        <strain evidence="8">cv. Amiga</strain>
    </source>
</reference>
<dbReference type="FunFam" id="3.40.50.2000:FF:000065">
    <property type="entry name" value="Glycosyltransferase"/>
    <property type="match status" value="1"/>
</dbReference>
<comment type="caution">
    <text evidence="7">The sequence shown here is derived from an EMBL/GenBank/DDBJ whole genome shotgun (WGS) entry which is preliminary data.</text>
</comment>
<dbReference type="InterPro" id="IPR002213">
    <property type="entry name" value="UDP_glucos_trans"/>
</dbReference>
<evidence type="ECO:0000256" key="5">
    <source>
        <dbReference type="RuleBase" id="RU362057"/>
    </source>
</evidence>
<dbReference type="GO" id="GO:0080043">
    <property type="term" value="F:quercetin 3-O-glucosyltransferase activity"/>
    <property type="evidence" value="ECO:0007669"/>
    <property type="project" value="TreeGrafter"/>
</dbReference>
<organism evidence="7 8">
    <name type="scientific">Lupinus albus</name>
    <name type="common">White lupine</name>
    <name type="synonym">Lupinus termis</name>
    <dbReference type="NCBI Taxonomy" id="3870"/>
    <lineage>
        <taxon>Eukaryota</taxon>
        <taxon>Viridiplantae</taxon>
        <taxon>Streptophyta</taxon>
        <taxon>Embryophyta</taxon>
        <taxon>Tracheophyta</taxon>
        <taxon>Spermatophyta</taxon>
        <taxon>Magnoliopsida</taxon>
        <taxon>eudicotyledons</taxon>
        <taxon>Gunneridae</taxon>
        <taxon>Pentapetalae</taxon>
        <taxon>rosids</taxon>
        <taxon>fabids</taxon>
        <taxon>Fabales</taxon>
        <taxon>Fabaceae</taxon>
        <taxon>Papilionoideae</taxon>
        <taxon>50 kb inversion clade</taxon>
        <taxon>genistoids sensu lato</taxon>
        <taxon>core genistoids</taxon>
        <taxon>Genisteae</taxon>
        <taxon>Lupinus</taxon>
    </lineage>
</organism>
<dbReference type="PANTHER" id="PTHR11926">
    <property type="entry name" value="GLUCOSYL/GLUCURONOSYL TRANSFERASES"/>
    <property type="match status" value="1"/>
</dbReference>
<proteinExistence type="inferred from homology"/>
<dbReference type="EMBL" id="WOCE01000013">
    <property type="protein sequence ID" value="KAE9600760.1"/>
    <property type="molecule type" value="Genomic_DNA"/>
</dbReference>
<dbReference type="CDD" id="cd03784">
    <property type="entry name" value="GT1_Gtf-like"/>
    <property type="match status" value="1"/>
</dbReference>
<dbReference type="GO" id="GO:0080044">
    <property type="term" value="F:quercetin 7-O-glucosyltransferase activity"/>
    <property type="evidence" value="ECO:0007669"/>
    <property type="project" value="TreeGrafter"/>
</dbReference>
<evidence type="ECO:0000256" key="1">
    <source>
        <dbReference type="ARBA" id="ARBA00009995"/>
    </source>
</evidence>
<evidence type="ECO:0000313" key="8">
    <source>
        <dbReference type="Proteomes" id="UP000447434"/>
    </source>
</evidence>
<keyword evidence="2 4" id="KW-0328">Glycosyltransferase</keyword>
<keyword evidence="8" id="KW-1185">Reference proteome</keyword>
<dbReference type="InterPro" id="IPR058980">
    <property type="entry name" value="Glyco_transf_N"/>
</dbReference>
<dbReference type="SUPFAM" id="SSF53756">
    <property type="entry name" value="UDP-Glycosyltransferase/glycogen phosphorylase"/>
    <property type="match status" value="1"/>
</dbReference>
<comment type="similarity">
    <text evidence="1 4">Belongs to the UDP-glycosyltransferase family.</text>
</comment>
<feature type="domain" description="Glycosyltransferase N-terminal" evidence="6">
    <location>
        <begin position="25"/>
        <end position="151"/>
    </location>
</feature>
<name>A0A6A4PH01_LUPAL</name>
<dbReference type="PROSITE" id="PS00375">
    <property type="entry name" value="UDPGT"/>
    <property type="match status" value="1"/>
</dbReference>
<dbReference type="FunFam" id="3.40.50.2000:FF:000027">
    <property type="entry name" value="Glycosyltransferase"/>
    <property type="match status" value="1"/>
</dbReference>
<gene>
    <name evidence="7" type="ORF">Lalb_Chr13g0290361</name>
</gene>
<dbReference type="AlphaFoldDB" id="A0A6A4PH01"/>
<accession>A0A6A4PH01</accession>
<dbReference type="PANTHER" id="PTHR11926:SF1360">
    <property type="entry name" value="GLYCOSYLTRANSFERASE"/>
    <property type="match status" value="1"/>
</dbReference>
<dbReference type="Pfam" id="PF26168">
    <property type="entry name" value="Glyco_transf_N"/>
    <property type="match status" value="1"/>
</dbReference>
<keyword evidence="3 4" id="KW-0808">Transferase</keyword>
<dbReference type="Gene3D" id="3.40.50.2000">
    <property type="entry name" value="Glycogen Phosphorylase B"/>
    <property type="match status" value="2"/>
</dbReference>
<sequence length="491" mass="56205">MHLSQLYFVTLKGNMELSTNQKPHVVCVPFPAQGHINPFMQFSKLLRCKGFHITFVNNEFNHRRLIKSLGHEFVKGHSDFQFKTIPDALPPSDMDSTQDVPSLCIANQKHSYAPLKELINKLNSSPGVPPVTTIIYDGIMSFAGKVAKDLEIPELVFWTASACGLMGYLQYHQLVQRGIFPYKDENFETDGTFDTSLEWIIGMKDIRLKDLPSFIRDTSKVDSMFDFWDGEAQNCLRTPLIINTFQEFESDAFEVLMSKNPNIYNIGSLHLLGRHFPDKENGFKSSGSSLWKNDLKCIQWLDQWEPCSVIYVNYGSIARMSEKHLIEFAWGLANSNLPFLWIKRPDLVMGRNSIDLPKEFYDEVKDRGYITSWCPQEQVLNHPSVGVFLTHSGWNSTLEGICGGVPMIGWPFFAEQQTNCRYLSKTWGVGMDIKEDVKRDEVTILVKEMLNGEKGKEMRKKSLYWKKKSIEATNIGGSSYNDFFKLVKALH</sequence>
<dbReference type="OrthoDB" id="5835829at2759"/>
<dbReference type="EC" id="2.4.1.-" evidence="5"/>
<evidence type="ECO:0000256" key="3">
    <source>
        <dbReference type="ARBA" id="ARBA00022679"/>
    </source>
</evidence>
<evidence type="ECO:0000259" key="6">
    <source>
        <dbReference type="Pfam" id="PF26168"/>
    </source>
</evidence>
<dbReference type="InterPro" id="IPR035595">
    <property type="entry name" value="UDP_glycos_trans_CS"/>
</dbReference>
<evidence type="ECO:0000256" key="2">
    <source>
        <dbReference type="ARBA" id="ARBA00022676"/>
    </source>
</evidence>
<evidence type="ECO:0000313" key="7">
    <source>
        <dbReference type="EMBL" id="KAE9600760.1"/>
    </source>
</evidence>
<evidence type="ECO:0000256" key="4">
    <source>
        <dbReference type="RuleBase" id="RU003718"/>
    </source>
</evidence>
<dbReference type="Proteomes" id="UP000447434">
    <property type="component" value="Chromosome 13"/>
</dbReference>
<protein>
    <recommendedName>
        <fullName evidence="5">Glycosyltransferase</fullName>
        <ecNumber evidence="5">2.4.1.-</ecNumber>
    </recommendedName>
</protein>
<dbReference type="Pfam" id="PF00201">
    <property type="entry name" value="UDPGT"/>
    <property type="match status" value="1"/>
</dbReference>